<evidence type="ECO:0000313" key="5">
    <source>
        <dbReference type="Proteomes" id="UP000004846"/>
    </source>
</evidence>
<dbReference type="AlphaFoldDB" id="A0A125W2R4"/>
<dbReference type="Pfam" id="PF01381">
    <property type="entry name" value="HTH_3"/>
    <property type="match status" value="1"/>
</dbReference>
<dbReference type="Proteomes" id="UP000004846">
    <property type="component" value="Unassembled WGS sequence"/>
</dbReference>
<evidence type="ECO:0000313" key="4">
    <source>
        <dbReference type="EMBL" id="EFM81567.1"/>
    </source>
</evidence>
<evidence type="ECO:0000256" key="2">
    <source>
        <dbReference type="SAM" id="Phobius"/>
    </source>
</evidence>
<dbReference type="Gene3D" id="1.10.260.40">
    <property type="entry name" value="lambda repressor-like DNA-binding domains"/>
    <property type="match status" value="1"/>
</dbReference>
<name>A0A125W2R4_ENTFL</name>
<dbReference type="InterPro" id="IPR010982">
    <property type="entry name" value="Lambda_DNA-bd_dom_sf"/>
</dbReference>
<dbReference type="EMBL" id="AEBR01000102">
    <property type="protein sequence ID" value="EFM81567.1"/>
    <property type="molecule type" value="Genomic_DNA"/>
</dbReference>
<dbReference type="PANTHER" id="PTHR46558:SF15">
    <property type="entry name" value="HELIX-TURN-HELIX DOMAIN PROTEIN"/>
    <property type="match status" value="1"/>
</dbReference>
<dbReference type="GO" id="GO:0003677">
    <property type="term" value="F:DNA binding"/>
    <property type="evidence" value="ECO:0007669"/>
    <property type="project" value="UniProtKB-KW"/>
</dbReference>
<dbReference type="SUPFAM" id="SSF47413">
    <property type="entry name" value="lambda repressor-like DNA-binding domains"/>
    <property type="match status" value="1"/>
</dbReference>
<evidence type="ECO:0000259" key="3">
    <source>
        <dbReference type="PROSITE" id="PS50943"/>
    </source>
</evidence>
<dbReference type="SMART" id="SM00530">
    <property type="entry name" value="HTH_XRE"/>
    <property type="match status" value="1"/>
</dbReference>
<feature type="transmembrane region" description="Helical" evidence="2">
    <location>
        <begin position="77"/>
        <end position="97"/>
    </location>
</feature>
<evidence type="ECO:0000256" key="1">
    <source>
        <dbReference type="ARBA" id="ARBA00023125"/>
    </source>
</evidence>
<accession>A0A125W2R4</accession>
<sequence length="231" mass="27564">MRRNELGLTQSEVAEKLYVTRQTISNWENNKSYPNIDCLIELSNLYEMTLDRLLKEDNTMVEKLSKDIREGQKYKKLFLILLIIVLCIGGYFTILQLRLNNFYSGVKEWNQNGQTYNLIEDNIQYHVVKIDNYNLFTIPEELELMSSYISENEKFNMYYSGDDSNIKIYWTTGALNGLELSFDKEFIFDNVNQRNKFSYEIQELINKNLDKDKKELTILYKQTKNKWEEIN</sequence>
<dbReference type="CDD" id="cd00093">
    <property type="entry name" value="HTH_XRE"/>
    <property type="match status" value="1"/>
</dbReference>
<gene>
    <name evidence="4" type="ORF">HMPREF9498_02709</name>
</gene>
<keyword evidence="2" id="KW-0472">Membrane</keyword>
<organism evidence="4 5">
    <name type="scientific">Enterococcus faecalis TX4248</name>
    <dbReference type="NCBI Taxonomy" id="749495"/>
    <lineage>
        <taxon>Bacteria</taxon>
        <taxon>Bacillati</taxon>
        <taxon>Bacillota</taxon>
        <taxon>Bacilli</taxon>
        <taxon>Lactobacillales</taxon>
        <taxon>Enterococcaceae</taxon>
        <taxon>Enterococcus</taxon>
    </lineage>
</organism>
<dbReference type="InterPro" id="IPR001387">
    <property type="entry name" value="Cro/C1-type_HTH"/>
</dbReference>
<feature type="domain" description="HTH cro/C1-type" evidence="3">
    <location>
        <begin position="3"/>
        <end position="53"/>
    </location>
</feature>
<proteinExistence type="predicted"/>
<dbReference type="HOGENOM" id="CLU_098955_1_0_9"/>
<dbReference type="PANTHER" id="PTHR46558">
    <property type="entry name" value="TRACRIPTIONAL REGULATORY PROTEIN-RELATED-RELATED"/>
    <property type="match status" value="1"/>
</dbReference>
<comment type="caution">
    <text evidence="4">The sequence shown here is derived from an EMBL/GenBank/DDBJ whole genome shotgun (WGS) entry which is preliminary data.</text>
</comment>
<protein>
    <submittedName>
        <fullName evidence="4">DNA-binding helix-turn-helix protein</fullName>
    </submittedName>
</protein>
<keyword evidence="2" id="KW-1133">Transmembrane helix</keyword>
<dbReference type="PROSITE" id="PS50943">
    <property type="entry name" value="HTH_CROC1"/>
    <property type="match status" value="1"/>
</dbReference>
<keyword evidence="1 4" id="KW-0238">DNA-binding</keyword>
<keyword evidence="2" id="KW-0812">Transmembrane</keyword>
<reference evidence="4 5" key="1">
    <citation type="submission" date="2010-07" db="EMBL/GenBank/DDBJ databases">
        <authorList>
            <person name="Sid Ahmed O."/>
        </authorList>
    </citation>
    <scope>NUCLEOTIDE SEQUENCE [LARGE SCALE GENOMIC DNA]</scope>
    <source>
        <strain evidence="4 5">TX4248</strain>
    </source>
</reference>